<feature type="transmembrane region" description="Helical" evidence="1">
    <location>
        <begin position="558"/>
        <end position="576"/>
    </location>
</feature>
<feature type="transmembrane region" description="Helical" evidence="1">
    <location>
        <begin position="704"/>
        <end position="722"/>
    </location>
</feature>
<dbReference type="InterPro" id="IPR052724">
    <property type="entry name" value="GT117_domain-containing"/>
</dbReference>
<dbReference type="Pfam" id="PF11028">
    <property type="entry name" value="TMEM260-like"/>
    <property type="match status" value="1"/>
</dbReference>
<gene>
    <name evidence="2" type="ORF">H9Y05_02870</name>
</gene>
<dbReference type="InterPro" id="IPR021280">
    <property type="entry name" value="TMEM260-like"/>
</dbReference>
<accession>A0A8J6TSL5</accession>
<keyword evidence="1" id="KW-0812">Transmembrane</keyword>
<name>A0A8J6TSL5_9FLAO</name>
<feature type="transmembrane region" description="Helical" evidence="1">
    <location>
        <begin position="583"/>
        <end position="600"/>
    </location>
</feature>
<dbReference type="Proteomes" id="UP000652681">
    <property type="component" value="Unassembled WGS sequence"/>
</dbReference>
<dbReference type="EMBL" id="JACVEL010000001">
    <property type="protein sequence ID" value="MBC9811409.1"/>
    <property type="molecule type" value="Genomic_DNA"/>
</dbReference>
<dbReference type="RefSeq" id="WP_216713444.1">
    <property type="nucleotide sequence ID" value="NZ_JACVEL010000001.1"/>
</dbReference>
<dbReference type="PANTHER" id="PTHR16214:SF3">
    <property type="entry name" value="TRANSMEMBRANE PROTEIN 260"/>
    <property type="match status" value="1"/>
</dbReference>
<feature type="transmembrane region" description="Helical" evidence="1">
    <location>
        <begin position="75"/>
        <end position="95"/>
    </location>
</feature>
<feature type="transmembrane region" description="Helical" evidence="1">
    <location>
        <begin position="144"/>
        <end position="162"/>
    </location>
</feature>
<feature type="transmembrane region" description="Helical" evidence="1">
    <location>
        <begin position="295"/>
        <end position="318"/>
    </location>
</feature>
<reference evidence="2" key="1">
    <citation type="submission" date="2020-09" db="EMBL/GenBank/DDBJ databases">
        <title>Taishania pollutisoli gen. nov., sp. nov., Isolated from Tetrabromobisphenol A-Contaminated Soil.</title>
        <authorList>
            <person name="Chen Q."/>
        </authorList>
    </citation>
    <scope>NUCLEOTIDE SEQUENCE</scope>
    <source>
        <strain evidence="2">CZZ-1</strain>
    </source>
</reference>
<feature type="transmembrane region" description="Helical" evidence="1">
    <location>
        <begin position="182"/>
        <end position="213"/>
    </location>
</feature>
<feature type="transmembrane region" description="Helical" evidence="1">
    <location>
        <begin position="612"/>
        <end position="632"/>
    </location>
</feature>
<keyword evidence="1" id="KW-0472">Membrane</keyword>
<proteinExistence type="predicted"/>
<feature type="transmembrane region" description="Helical" evidence="1">
    <location>
        <begin position="225"/>
        <end position="244"/>
    </location>
</feature>
<evidence type="ECO:0000313" key="3">
    <source>
        <dbReference type="Proteomes" id="UP000652681"/>
    </source>
</evidence>
<feature type="transmembrane region" description="Helical" evidence="1">
    <location>
        <begin position="644"/>
        <end position="661"/>
    </location>
</feature>
<evidence type="ECO:0000313" key="2">
    <source>
        <dbReference type="EMBL" id="MBC9811409.1"/>
    </source>
</evidence>
<feature type="transmembrane region" description="Helical" evidence="1">
    <location>
        <begin position="264"/>
        <end position="283"/>
    </location>
</feature>
<comment type="caution">
    <text evidence="2">The sequence shown here is derived from an EMBL/GenBank/DDBJ whole genome shotgun (WGS) entry which is preliminary data.</text>
</comment>
<protein>
    <submittedName>
        <fullName evidence="2">DUF2723 domain-containing protein</fullName>
    </submittedName>
</protein>
<sequence length="1380" mass="156090">MNYRKLNVLLGWLVFLIATTVYFITLEDTVSLWDCGEYIMAAYKLEVGHPPGAPLFMLLGRLFTFFALETDVALWINRMSALSSSFTILFMFWSITSLVRKMVLQRKPELSKGDLIAIMGSGIVGSLAYTFSETFWFSAVEGEVYAMSSLFTAIVFWAILKWDEEMILLQSGKLGVDAAPNRWLLLIMFLIGLAIGVHLLGILLVPAIGYVIYFRLWGEVKPKTFILTGLLSLIILAVIQEGVIPGTISMASSFEITFRNSFGLPFFAGTIFFFTVLVGALIYGARYARKKGKTVLYNSLFGLIFLLIGYGSFSVIVIRSNADTPMDQNNPENLVNLHSYLKRDQYGKAPLLSGPHWNSKELGGRFDSDGSWNPYADRSGWKDREAVYARRFIVHKNDVVLKTFLKQADAEKFAKENKAESKEEFYEVNEGSREQAEPAYEQTTFFPRMYSAEDPRKIDGYKMWSGYDASRKEGEMGKDQLPLPSFGENLDYFFSYQVNWMYIRYFMWNFAGRQNDIQGDGNQINGNWKSGFSFIDTPRLGDQENAPYYTTNNKANNSFFFIPLVLGLIGFFFHAYRSPKDAFVVLLGFLLTGLAIVVYLNQKVYEPRERDYAYAGSFYFFTMWIGIGVYALYHAFTSFGKEHFKKFGIIAAVGLALFFILDMGSESSLPNTLSWLTISVMAFLLLGGMKLVGKVTRSETAGATLATLLGLIAPVIMGLQGWDDHDRSNKTTAHDVAYNYMSAVSPNGIIFTNGDNDTFPLWYIQEVEGFRSDVRVCNLSLMQTDWYTAQMMRKTYDSDPLPIKFSPDQILMYTGNTDQIQFVNLSDLYLGNNASAEILKKIIDLRVKVNTTNAIKAVETFAGSMTGVMSGFEIAQPAVQQRVGQLREVLTRPAQVNDLTNDIHMRFSGMRELFGALQNQAITPTENTIKGFQEAYQQLSQGWESMDLADAMAFLRDDNNMLTTKAGSARFFPTNVFVLKVNKDNVLKSGTIPSNTDKSKIMDEVIFKMEVNSLTREEIMMMDILANNEWKRGIYFSSPYGSKVSRALLNAGALKQTGSTYEVNPIRQDAPIDVEEMYESLMKKQHFGKMNDPKVLTDYYARRHVIQYRSQFASLVRYYLHTIDQAERVKAYPDSYIDMIKNQPVIQPAEAEVLELRKNADQVIAEGKKRVSALLDRAQEVMPVEIVLDGGEPNPAGSFKYQGANYPRYSDGIAVDYVQMYYDADNNAKAEQLGTELAKQYKQSIEFFLNSPSHIVLSSQNQPHFLVALDSYLQLFAASNEAKGNPNGAFAKQTEQYVMELFEKKLPALYKRIEAELADANENVRAIRTIDLLSLKDYIEALSAEYGFAQNSNQPIQNNAPEMDFNQLIQEQMKQDSVLE</sequence>
<feature type="transmembrane region" description="Helical" evidence="1">
    <location>
        <begin position="673"/>
        <end position="692"/>
    </location>
</feature>
<organism evidence="2 3">
    <name type="scientific">Taishania pollutisoli</name>
    <dbReference type="NCBI Taxonomy" id="2766479"/>
    <lineage>
        <taxon>Bacteria</taxon>
        <taxon>Pseudomonadati</taxon>
        <taxon>Bacteroidota</taxon>
        <taxon>Flavobacteriia</taxon>
        <taxon>Flavobacteriales</taxon>
        <taxon>Crocinitomicaceae</taxon>
        <taxon>Taishania</taxon>
    </lineage>
</organism>
<evidence type="ECO:0000256" key="1">
    <source>
        <dbReference type="SAM" id="Phobius"/>
    </source>
</evidence>
<dbReference type="PANTHER" id="PTHR16214">
    <property type="entry name" value="TRANSMEMBRANE PROTEIN 260"/>
    <property type="match status" value="1"/>
</dbReference>
<feature type="transmembrane region" description="Helical" evidence="1">
    <location>
        <begin position="115"/>
        <end position="132"/>
    </location>
</feature>
<keyword evidence="3" id="KW-1185">Reference proteome</keyword>
<feature type="transmembrane region" description="Helical" evidence="1">
    <location>
        <begin position="47"/>
        <end position="68"/>
    </location>
</feature>
<keyword evidence="1" id="KW-1133">Transmembrane helix</keyword>